<dbReference type="SUPFAM" id="SSF47336">
    <property type="entry name" value="ACP-like"/>
    <property type="match status" value="2"/>
</dbReference>
<dbReference type="GO" id="GO:0043041">
    <property type="term" value="P:amino acid activation for nonribosomal peptide biosynthetic process"/>
    <property type="evidence" value="ECO:0007669"/>
    <property type="project" value="TreeGrafter"/>
</dbReference>
<dbReference type="Pfam" id="PF00550">
    <property type="entry name" value="PP-binding"/>
    <property type="match status" value="2"/>
</dbReference>
<dbReference type="InterPro" id="IPR020806">
    <property type="entry name" value="PKS_PP-bd"/>
</dbReference>
<evidence type="ECO:0000256" key="5">
    <source>
        <dbReference type="SAM" id="SignalP"/>
    </source>
</evidence>
<dbReference type="Pfam" id="PF00668">
    <property type="entry name" value="Condensation"/>
    <property type="match status" value="1"/>
</dbReference>
<accession>A0AAW1S1R3</accession>
<dbReference type="Gene3D" id="3.40.50.1820">
    <property type="entry name" value="alpha/beta hydrolase"/>
    <property type="match status" value="1"/>
</dbReference>
<feature type="signal peptide" evidence="5">
    <location>
        <begin position="1"/>
        <end position="19"/>
    </location>
</feature>
<gene>
    <name evidence="7" type="ORF">WJX74_001846</name>
</gene>
<dbReference type="CDD" id="cd19531">
    <property type="entry name" value="LCL_NRPS-like"/>
    <property type="match status" value="1"/>
</dbReference>
<organism evidence="7 8">
    <name type="scientific">Apatococcus lobatus</name>
    <dbReference type="NCBI Taxonomy" id="904363"/>
    <lineage>
        <taxon>Eukaryota</taxon>
        <taxon>Viridiplantae</taxon>
        <taxon>Chlorophyta</taxon>
        <taxon>core chlorophytes</taxon>
        <taxon>Trebouxiophyceae</taxon>
        <taxon>Chlorellales</taxon>
        <taxon>Chlorellaceae</taxon>
        <taxon>Apatococcus</taxon>
    </lineage>
</organism>
<dbReference type="InterPro" id="IPR023213">
    <property type="entry name" value="CAT-like_dom_sf"/>
</dbReference>
<feature type="domain" description="Carrier" evidence="6">
    <location>
        <begin position="1052"/>
        <end position="1127"/>
    </location>
</feature>
<dbReference type="CDD" id="cd05930">
    <property type="entry name" value="A_NRPS"/>
    <property type="match status" value="1"/>
</dbReference>
<name>A0AAW1S1R3_9CHLO</name>
<dbReference type="InterPro" id="IPR036736">
    <property type="entry name" value="ACP-like_sf"/>
</dbReference>
<dbReference type="Gene3D" id="1.10.1200.10">
    <property type="entry name" value="ACP-like"/>
    <property type="match status" value="1"/>
</dbReference>
<keyword evidence="1" id="KW-0596">Phosphopantetheine</keyword>
<feature type="compositionally biased region" description="Polar residues" evidence="4">
    <location>
        <begin position="1140"/>
        <end position="1153"/>
    </location>
</feature>
<dbReference type="InterPro" id="IPR001242">
    <property type="entry name" value="Condensation_dom"/>
</dbReference>
<evidence type="ECO:0000256" key="4">
    <source>
        <dbReference type="SAM" id="MobiDB-lite"/>
    </source>
</evidence>
<dbReference type="Gene3D" id="3.40.50.12780">
    <property type="entry name" value="N-terminal domain of ligase-like"/>
    <property type="match status" value="2"/>
</dbReference>
<dbReference type="GO" id="GO:0016874">
    <property type="term" value="F:ligase activity"/>
    <property type="evidence" value="ECO:0007669"/>
    <property type="project" value="UniProtKB-KW"/>
</dbReference>
<dbReference type="Gene3D" id="3.30.559.10">
    <property type="entry name" value="Chloramphenicol acetyltransferase-like domain"/>
    <property type="match status" value="1"/>
</dbReference>
<dbReference type="InterPro" id="IPR042099">
    <property type="entry name" value="ANL_N_sf"/>
</dbReference>
<dbReference type="InterPro" id="IPR029058">
    <property type="entry name" value="AB_hydrolase_fold"/>
</dbReference>
<evidence type="ECO:0000313" key="8">
    <source>
        <dbReference type="Proteomes" id="UP001438707"/>
    </source>
</evidence>
<reference evidence="7 8" key="1">
    <citation type="journal article" date="2024" name="Nat. Commun.">
        <title>Phylogenomics reveals the evolutionary origins of lichenization in chlorophyte algae.</title>
        <authorList>
            <person name="Puginier C."/>
            <person name="Libourel C."/>
            <person name="Otte J."/>
            <person name="Skaloud P."/>
            <person name="Haon M."/>
            <person name="Grisel S."/>
            <person name="Petersen M."/>
            <person name="Berrin J.G."/>
            <person name="Delaux P.M."/>
            <person name="Dal Grande F."/>
            <person name="Keller J."/>
        </authorList>
    </citation>
    <scope>NUCLEOTIDE SEQUENCE [LARGE SCALE GENOMIC DNA]</scope>
    <source>
        <strain evidence="7 8">SAG 2145</strain>
    </source>
</reference>
<sequence length="1153" mass="125107">MGNALALASDCFMLVVVRGVYVDTNALPRPDWDAMASGDEYVAPQGQLEEQVHEVWTSELNLPRISTRTNFFKAGGTSLLAGVVAFQLSKALDTSVPATAVFGHPTIATLAANLSDKPQRAGISQAPYSVEEKAQGVPCSLSQEQMMLVSMQDGGIAYNQSFSFKLRQDVDAGVLDQALKVLVDRHESLRTAFRMGRKGIEQMIAPSAADCNFQLEVRTGPEADAEPSAVAAEHERHALKPFDLAKAPLMTAILFQGHDQNVLALRTHHSIMDGSSLQVLTQDLEAAYIRLDEHKMHLNRLQEFPPLKVQTSDFAHWQREQQKEGAWNSHMDYWKQQLSGAPEALDLPTDSARPSTRSGQGHWLPMHLDAASTKQLKGLSTQHGTSMLAVVIAAFQVVLARWCRQDDVVVGVPYNGRDLPELQHLVGNFINMLPLRTRLPSNNASLGAVLQDVQRSLTEALDHAELPFGKMVEGLGAPRSATRTPIFQAIVSMNDRLEGSRNDFVLGSVEPKGRESGPVVTDVVLELNERGEELRGIFQCSSDIFTKASAQRLASSFQVLLAAAVADPQQDIRKLPLLQQQEMTAILERFNPPAADIVPATLLHQLFEAQADRQPHATCIRTPQENLNYGQVEKRANGLASLLTSKGIRADVPVGVMLERGSALYVAVLASLPPFLAFPWPCNTASDKLFTGRPKGVPVPHCGIVNNLQHTQEVCGFTTEDIFLQRTSISFDVAVLDTFLPLQAGGCIVPVESEANKDARSLLKQLKDSCISVVAGVPSQIQTWVAAGLSASTAPSLRWLLTGAEALPIQMMRTVQERLPEISLFFGYGPTEASEHVTCKAFKDLGSKPVEVPILVGPPIPHTHIYIVDAQRQLVPVGVPGELLTSGVGLARGYLNRPDLSEQAFVPNTLAKKAEGYFSRMYSTGDLAKWSEDGEVQILGRVDRQVKVRGMRVELGEIENVLSGCEGVTGAAVRVVQHPSTKQTCIVGYLSPALQNQTSMLSTCKKRLPEHMVPIATVDMDALPTLPNGKVDHKALPDPDWESLAEGEEYIAPRNKAEMAVAAAWRAVLGLDRIGVHTNFFSAGGTSLLAGMIAYEIGSSLKSGASVALLFKHPTIAELAEALEGENASSNGTIPRASFSPEQKASFSWHTTA</sequence>
<dbReference type="Pfam" id="PF00501">
    <property type="entry name" value="AMP-binding"/>
    <property type="match status" value="2"/>
</dbReference>
<keyword evidence="5" id="KW-0732">Signal</keyword>
<dbReference type="AlphaFoldDB" id="A0AAW1S1R3"/>
<evidence type="ECO:0000256" key="2">
    <source>
        <dbReference type="ARBA" id="ARBA00022553"/>
    </source>
</evidence>
<keyword evidence="3" id="KW-0436">Ligase</keyword>
<protein>
    <recommendedName>
        <fullName evidence="6">Carrier domain-containing protein</fullName>
    </recommendedName>
</protein>
<keyword evidence="8" id="KW-1185">Reference proteome</keyword>
<proteinExistence type="predicted"/>
<dbReference type="SUPFAM" id="SSF52777">
    <property type="entry name" value="CoA-dependent acyltransferases"/>
    <property type="match status" value="2"/>
</dbReference>
<dbReference type="GO" id="GO:0005737">
    <property type="term" value="C:cytoplasm"/>
    <property type="evidence" value="ECO:0007669"/>
    <property type="project" value="TreeGrafter"/>
</dbReference>
<feature type="chain" id="PRO_5043676919" description="Carrier domain-containing protein" evidence="5">
    <location>
        <begin position="20"/>
        <end position="1153"/>
    </location>
</feature>
<dbReference type="SUPFAM" id="SSF56801">
    <property type="entry name" value="Acetyl-CoA synthetase-like"/>
    <property type="match status" value="1"/>
</dbReference>
<evidence type="ECO:0000313" key="7">
    <source>
        <dbReference type="EMBL" id="KAK9840004.1"/>
    </source>
</evidence>
<feature type="domain" description="Carrier" evidence="6">
    <location>
        <begin position="43"/>
        <end position="118"/>
    </location>
</feature>
<dbReference type="PANTHER" id="PTHR45527">
    <property type="entry name" value="NONRIBOSOMAL PEPTIDE SYNTHETASE"/>
    <property type="match status" value="1"/>
</dbReference>
<comment type="caution">
    <text evidence="7">The sequence shown here is derived from an EMBL/GenBank/DDBJ whole genome shotgun (WGS) entry which is preliminary data.</text>
</comment>
<dbReference type="EMBL" id="JALJOS010000004">
    <property type="protein sequence ID" value="KAK9840004.1"/>
    <property type="molecule type" value="Genomic_DNA"/>
</dbReference>
<dbReference type="SMART" id="SM00823">
    <property type="entry name" value="PKS_PP"/>
    <property type="match status" value="2"/>
</dbReference>
<dbReference type="PROSITE" id="PS50075">
    <property type="entry name" value="CARRIER"/>
    <property type="match status" value="2"/>
</dbReference>
<dbReference type="GO" id="GO:0031177">
    <property type="term" value="F:phosphopantetheine binding"/>
    <property type="evidence" value="ECO:0007669"/>
    <property type="project" value="InterPro"/>
</dbReference>
<keyword evidence="2" id="KW-0597">Phosphoprotein</keyword>
<dbReference type="Proteomes" id="UP001438707">
    <property type="component" value="Unassembled WGS sequence"/>
</dbReference>
<dbReference type="InterPro" id="IPR000873">
    <property type="entry name" value="AMP-dep_synth/lig_dom"/>
</dbReference>
<evidence type="ECO:0000256" key="3">
    <source>
        <dbReference type="ARBA" id="ARBA00022598"/>
    </source>
</evidence>
<feature type="region of interest" description="Disordered" evidence="4">
    <location>
        <begin position="1127"/>
        <end position="1153"/>
    </location>
</feature>
<evidence type="ECO:0000259" key="6">
    <source>
        <dbReference type="PROSITE" id="PS50075"/>
    </source>
</evidence>
<dbReference type="Gene3D" id="3.30.559.30">
    <property type="entry name" value="Nonribosomal peptide synthetase, condensation domain"/>
    <property type="match status" value="1"/>
</dbReference>
<evidence type="ECO:0000256" key="1">
    <source>
        <dbReference type="ARBA" id="ARBA00022450"/>
    </source>
</evidence>
<dbReference type="InterPro" id="IPR045851">
    <property type="entry name" value="AMP-bd_C_sf"/>
</dbReference>
<dbReference type="InterPro" id="IPR009081">
    <property type="entry name" value="PP-bd_ACP"/>
</dbReference>
<dbReference type="PANTHER" id="PTHR45527:SF1">
    <property type="entry name" value="FATTY ACID SYNTHASE"/>
    <property type="match status" value="1"/>
</dbReference>
<dbReference type="Gene3D" id="3.30.300.30">
    <property type="match status" value="1"/>
</dbReference>
<dbReference type="GO" id="GO:0044550">
    <property type="term" value="P:secondary metabolite biosynthetic process"/>
    <property type="evidence" value="ECO:0007669"/>
    <property type="project" value="TreeGrafter"/>
</dbReference>